<dbReference type="InterPro" id="IPR027806">
    <property type="entry name" value="HARBI1_dom"/>
</dbReference>
<evidence type="ECO:0000313" key="10">
    <source>
        <dbReference type="Proteomes" id="UP001066276"/>
    </source>
</evidence>
<dbReference type="AlphaFoldDB" id="A0AAV7V0H9"/>
<dbReference type="GO" id="GO:0004518">
    <property type="term" value="F:nuclease activity"/>
    <property type="evidence" value="ECO:0007669"/>
    <property type="project" value="UniProtKB-KW"/>
</dbReference>
<comment type="caution">
    <text evidence="9">The sequence shown here is derived from an EMBL/GenBank/DDBJ whole genome shotgun (WGS) entry which is preliminary data.</text>
</comment>
<keyword evidence="7" id="KW-0539">Nucleus</keyword>
<keyword evidence="4" id="KW-0540">Nuclease</keyword>
<evidence type="ECO:0000313" key="9">
    <source>
        <dbReference type="EMBL" id="KAJ1194081.1"/>
    </source>
</evidence>
<organism evidence="9 10">
    <name type="scientific">Pleurodeles waltl</name>
    <name type="common">Iberian ribbed newt</name>
    <dbReference type="NCBI Taxonomy" id="8319"/>
    <lineage>
        <taxon>Eukaryota</taxon>
        <taxon>Metazoa</taxon>
        <taxon>Chordata</taxon>
        <taxon>Craniata</taxon>
        <taxon>Vertebrata</taxon>
        <taxon>Euteleostomi</taxon>
        <taxon>Amphibia</taxon>
        <taxon>Batrachia</taxon>
        <taxon>Caudata</taxon>
        <taxon>Salamandroidea</taxon>
        <taxon>Salamandridae</taxon>
        <taxon>Pleurodelinae</taxon>
        <taxon>Pleurodeles</taxon>
    </lineage>
</organism>
<dbReference type="PANTHER" id="PTHR22930:SF282">
    <property type="entry name" value="NUCLEASE HARBI1-RELATED"/>
    <property type="match status" value="1"/>
</dbReference>
<dbReference type="GO" id="GO:0005634">
    <property type="term" value="C:nucleus"/>
    <property type="evidence" value="ECO:0007669"/>
    <property type="project" value="UniProtKB-SubCell"/>
</dbReference>
<evidence type="ECO:0000256" key="5">
    <source>
        <dbReference type="ARBA" id="ARBA00022723"/>
    </source>
</evidence>
<accession>A0AAV7V0H9</accession>
<evidence type="ECO:0000256" key="2">
    <source>
        <dbReference type="ARBA" id="ARBA00004123"/>
    </source>
</evidence>
<feature type="domain" description="DDE Tnp4" evidence="8">
    <location>
        <begin position="137"/>
        <end position="202"/>
    </location>
</feature>
<protein>
    <recommendedName>
        <fullName evidence="8">DDE Tnp4 domain-containing protein</fullName>
    </recommendedName>
</protein>
<comment type="cofactor">
    <cofactor evidence="1">
        <name>a divalent metal cation</name>
        <dbReference type="ChEBI" id="CHEBI:60240"/>
    </cofactor>
</comment>
<comment type="similarity">
    <text evidence="3">Belongs to the HARBI1 family.</text>
</comment>
<evidence type="ECO:0000256" key="7">
    <source>
        <dbReference type="ARBA" id="ARBA00023242"/>
    </source>
</evidence>
<dbReference type="GO" id="GO:0046872">
    <property type="term" value="F:metal ion binding"/>
    <property type="evidence" value="ECO:0007669"/>
    <property type="project" value="UniProtKB-KW"/>
</dbReference>
<dbReference type="Proteomes" id="UP001066276">
    <property type="component" value="Chromosome 2_2"/>
</dbReference>
<gene>
    <name evidence="9" type="ORF">NDU88_003376</name>
</gene>
<dbReference type="GO" id="GO:0016787">
    <property type="term" value="F:hydrolase activity"/>
    <property type="evidence" value="ECO:0007669"/>
    <property type="project" value="UniProtKB-KW"/>
</dbReference>
<evidence type="ECO:0000256" key="3">
    <source>
        <dbReference type="ARBA" id="ARBA00006958"/>
    </source>
</evidence>
<keyword evidence="10" id="KW-1185">Reference proteome</keyword>
<comment type="subcellular location">
    <subcellularLocation>
        <location evidence="2">Nucleus</location>
    </subcellularLocation>
</comment>
<sequence length="235" mass="26660">MNRRWRPAPVYRPLVDLATKDDRHIILTYRLERATITKLCAQLEPHLISAIRHPTGIPPLVQVLSVLHFLANGSFQVTVGLAAGMSQPMSSIVLTRVLSALIKHMRSYIVFPQVEDLSTVKADFYAMGHIPNITGAIDGTHIAFVTHLPRRNEQVFRNRKSFHSMDVQMVRLADQYISHVNAKYPGSMHDAFILRNSSITYVMAQLHRHKVWLIGIPGQGQRNVTKRRMGGKEEL</sequence>
<evidence type="ECO:0000256" key="6">
    <source>
        <dbReference type="ARBA" id="ARBA00022801"/>
    </source>
</evidence>
<evidence type="ECO:0000259" key="8">
    <source>
        <dbReference type="Pfam" id="PF13359"/>
    </source>
</evidence>
<dbReference type="PANTHER" id="PTHR22930">
    <property type="match status" value="1"/>
</dbReference>
<keyword evidence="6" id="KW-0378">Hydrolase</keyword>
<reference evidence="9" key="1">
    <citation type="journal article" date="2022" name="bioRxiv">
        <title>Sequencing and chromosome-scale assembly of the giantPleurodeles waltlgenome.</title>
        <authorList>
            <person name="Brown T."/>
            <person name="Elewa A."/>
            <person name="Iarovenko S."/>
            <person name="Subramanian E."/>
            <person name="Araus A.J."/>
            <person name="Petzold A."/>
            <person name="Susuki M."/>
            <person name="Suzuki K.-i.T."/>
            <person name="Hayashi T."/>
            <person name="Toyoda A."/>
            <person name="Oliveira C."/>
            <person name="Osipova E."/>
            <person name="Leigh N.D."/>
            <person name="Simon A."/>
            <person name="Yun M.H."/>
        </authorList>
    </citation>
    <scope>NUCLEOTIDE SEQUENCE</scope>
    <source>
        <strain evidence="9">20211129_DDA</strain>
        <tissue evidence="9">Liver</tissue>
    </source>
</reference>
<dbReference type="EMBL" id="JANPWB010000004">
    <property type="protein sequence ID" value="KAJ1194081.1"/>
    <property type="molecule type" value="Genomic_DNA"/>
</dbReference>
<evidence type="ECO:0000256" key="1">
    <source>
        <dbReference type="ARBA" id="ARBA00001968"/>
    </source>
</evidence>
<proteinExistence type="inferred from homology"/>
<evidence type="ECO:0000256" key="4">
    <source>
        <dbReference type="ARBA" id="ARBA00022722"/>
    </source>
</evidence>
<dbReference type="Pfam" id="PF13359">
    <property type="entry name" value="DDE_Tnp_4"/>
    <property type="match status" value="1"/>
</dbReference>
<keyword evidence="5" id="KW-0479">Metal-binding</keyword>
<name>A0AAV7V0H9_PLEWA</name>
<dbReference type="InterPro" id="IPR045249">
    <property type="entry name" value="HARBI1-like"/>
</dbReference>